<feature type="transmembrane region" description="Helical" evidence="1">
    <location>
        <begin position="133"/>
        <end position="154"/>
    </location>
</feature>
<reference evidence="2 3" key="1">
    <citation type="journal article" date="2019" name="Int. J. Syst. Evol. Microbiol.">
        <title>The Global Catalogue of Microorganisms (GCM) 10K type strain sequencing project: providing services to taxonomists for standard genome sequencing and annotation.</title>
        <authorList>
            <consortium name="The Broad Institute Genomics Platform"/>
            <consortium name="The Broad Institute Genome Sequencing Center for Infectious Disease"/>
            <person name="Wu L."/>
            <person name="Ma J."/>
        </authorList>
    </citation>
    <scope>NUCLEOTIDE SEQUENCE [LARGE SCALE GENOMIC DNA]</scope>
    <source>
        <strain evidence="2 3">JCM 12662</strain>
    </source>
</reference>
<feature type="transmembrane region" description="Helical" evidence="1">
    <location>
        <begin position="6"/>
        <end position="26"/>
    </location>
</feature>
<feature type="transmembrane region" description="Helical" evidence="1">
    <location>
        <begin position="67"/>
        <end position="88"/>
    </location>
</feature>
<feature type="transmembrane region" description="Helical" evidence="1">
    <location>
        <begin position="174"/>
        <end position="196"/>
    </location>
</feature>
<keyword evidence="3" id="KW-1185">Reference proteome</keyword>
<evidence type="ECO:0000313" key="3">
    <source>
        <dbReference type="Proteomes" id="UP001501166"/>
    </source>
</evidence>
<keyword evidence="1" id="KW-0812">Transmembrane</keyword>
<dbReference type="PANTHER" id="PTHR40400:SF1">
    <property type="entry name" value="SLR1512 PROTEIN"/>
    <property type="match status" value="1"/>
</dbReference>
<name>A0ABN0XII7_9LACT</name>
<feature type="transmembrane region" description="Helical" evidence="1">
    <location>
        <begin position="38"/>
        <end position="55"/>
    </location>
</feature>
<organism evidence="2 3">
    <name type="scientific">Alkalibacterium iburiense</name>
    <dbReference type="NCBI Taxonomy" id="290589"/>
    <lineage>
        <taxon>Bacteria</taxon>
        <taxon>Bacillati</taxon>
        <taxon>Bacillota</taxon>
        <taxon>Bacilli</taxon>
        <taxon>Lactobacillales</taxon>
        <taxon>Carnobacteriaceae</taxon>
        <taxon>Alkalibacterium</taxon>
    </lineage>
</organism>
<accession>A0ABN0XII7</accession>
<proteinExistence type="predicted"/>
<feature type="transmembrane region" description="Helical" evidence="1">
    <location>
        <begin position="100"/>
        <end position="121"/>
    </location>
</feature>
<keyword evidence="1" id="KW-1133">Transmembrane helix</keyword>
<dbReference type="Pfam" id="PF05982">
    <property type="entry name" value="Sbt_1"/>
    <property type="match status" value="1"/>
</dbReference>
<dbReference type="InterPro" id="IPR010293">
    <property type="entry name" value="Sbt_1"/>
</dbReference>
<protein>
    <submittedName>
        <fullName evidence="2">Sodium-dependent bicarbonate transport family permease</fullName>
    </submittedName>
</protein>
<keyword evidence="1" id="KW-0472">Membrane</keyword>
<feature type="transmembrane region" description="Helical" evidence="1">
    <location>
        <begin position="208"/>
        <end position="226"/>
    </location>
</feature>
<feature type="transmembrane region" description="Helical" evidence="1">
    <location>
        <begin position="267"/>
        <end position="286"/>
    </location>
</feature>
<comment type="caution">
    <text evidence="2">The sequence shown here is derived from an EMBL/GenBank/DDBJ whole genome shotgun (WGS) entry which is preliminary data.</text>
</comment>
<sequence>MSSLEIAFNNMLSPAILFFILGVIAVSVKSDLEIPDSIGSVITLYILISIGLKGGVSVSKTGVQGLIIYALAAVIIGIVITTLVYVIVSKIGFDSSNAGSIAGHYGACSSVTLTSTLVFLQQTGANFEEFVPALYPFMDTAALITAIILGYTGLKKKSTETDKSEYAIKDILRISLTAKSTLMIFGGFLIGLISGVEGTKSLMPFYDNIFKGVFTVFMLDIGLLTGSRLYELKNVRPITFLLAIILPPIHATIAIILATFIGLSPGGATILAALASGASYITAPAVMRETFPDANPSLALAIALGIIFPFNIILGIPLYYHLAIMISQFIK</sequence>
<feature type="transmembrane region" description="Helical" evidence="1">
    <location>
        <begin position="238"/>
        <end position="261"/>
    </location>
</feature>
<dbReference type="RefSeq" id="WP_343755533.1">
    <property type="nucleotide sequence ID" value="NZ_BAAACW010000103.1"/>
</dbReference>
<evidence type="ECO:0000313" key="2">
    <source>
        <dbReference type="EMBL" id="GAA0364737.1"/>
    </source>
</evidence>
<dbReference type="EMBL" id="BAAACW010000103">
    <property type="protein sequence ID" value="GAA0364737.1"/>
    <property type="molecule type" value="Genomic_DNA"/>
</dbReference>
<dbReference type="PANTHER" id="PTHR40400">
    <property type="entry name" value="SLR1512 PROTEIN"/>
    <property type="match status" value="1"/>
</dbReference>
<evidence type="ECO:0000256" key="1">
    <source>
        <dbReference type="SAM" id="Phobius"/>
    </source>
</evidence>
<dbReference type="Proteomes" id="UP001501166">
    <property type="component" value="Unassembled WGS sequence"/>
</dbReference>
<feature type="transmembrane region" description="Helical" evidence="1">
    <location>
        <begin position="298"/>
        <end position="320"/>
    </location>
</feature>
<gene>
    <name evidence="2" type="ORF">GCM10008932_16290</name>
</gene>